<name>A0ABP8CMM5_9ACTN</name>
<protein>
    <submittedName>
        <fullName evidence="1">Uncharacterized protein</fullName>
    </submittedName>
</protein>
<reference evidence="2" key="1">
    <citation type="journal article" date="2019" name="Int. J. Syst. Evol. Microbiol.">
        <title>The Global Catalogue of Microorganisms (GCM) 10K type strain sequencing project: providing services to taxonomists for standard genome sequencing and annotation.</title>
        <authorList>
            <consortium name="The Broad Institute Genomics Platform"/>
            <consortium name="The Broad Institute Genome Sequencing Center for Infectious Disease"/>
            <person name="Wu L."/>
            <person name="Ma J."/>
        </authorList>
    </citation>
    <scope>NUCLEOTIDE SEQUENCE [LARGE SCALE GENOMIC DNA]</scope>
    <source>
        <strain evidence="2">JCM 17440</strain>
    </source>
</reference>
<proteinExistence type="predicted"/>
<keyword evidence="2" id="KW-1185">Reference proteome</keyword>
<evidence type="ECO:0000313" key="2">
    <source>
        <dbReference type="Proteomes" id="UP001501710"/>
    </source>
</evidence>
<evidence type="ECO:0000313" key="1">
    <source>
        <dbReference type="EMBL" id="GAA4241061.1"/>
    </source>
</evidence>
<organism evidence="1 2">
    <name type="scientific">Actinomadura meridiana</name>
    <dbReference type="NCBI Taxonomy" id="559626"/>
    <lineage>
        <taxon>Bacteria</taxon>
        <taxon>Bacillati</taxon>
        <taxon>Actinomycetota</taxon>
        <taxon>Actinomycetes</taxon>
        <taxon>Streptosporangiales</taxon>
        <taxon>Thermomonosporaceae</taxon>
        <taxon>Actinomadura</taxon>
    </lineage>
</organism>
<sequence>MINGIGEIKVHVMALRMIGGSGCGNGPCPAVYETENGTIVVQGFVVDPEKAGLTLPPGENAVEIPRYILERALAAE</sequence>
<gene>
    <name evidence="1" type="ORF">GCM10022254_68410</name>
</gene>
<comment type="caution">
    <text evidence="1">The sequence shown here is derived from an EMBL/GenBank/DDBJ whole genome shotgun (WGS) entry which is preliminary data.</text>
</comment>
<dbReference type="Proteomes" id="UP001501710">
    <property type="component" value="Unassembled WGS sequence"/>
</dbReference>
<accession>A0ABP8CMM5</accession>
<dbReference type="EMBL" id="BAABAS010000026">
    <property type="protein sequence ID" value="GAA4241061.1"/>
    <property type="molecule type" value="Genomic_DNA"/>
</dbReference>